<evidence type="ECO:0000313" key="3">
    <source>
        <dbReference type="Proteomes" id="UP000608955"/>
    </source>
</evidence>
<evidence type="ECO:0000313" key="2">
    <source>
        <dbReference type="EMBL" id="GHD91073.1"/>
    </source>
</evidence>
<evidence type="ECO:0000256" key="1">
    <source>
        <dbReference type="SAM" id="MobiDB-lite"/>
    </source>
</evidence>
<accession>A0A918Y522</accession>
<reference evidence="2" key="1">
    <citation type="journal article" date="2014" name="Int. J. Syst. Evol. Microbiol.">
        <title>Complete genome sequence of Corynebacterium casei LMG S-19264T (=DSM 44701T), isolated from a smear-ripened cheese.</title>
        <authorList>
            <consortium name="US DOE Joint Genome Institute (JGI-PGF)"/>
            <person name="Walter F."/>
            <person name="Albersmeier A."/>
            <person name="Kalinowski J."/>
            <person name="Ruckert C."/>
        </authorList>
    </citation>
    <scope>NUCLEOTIDE SEQUENCE</scope>
    <source>
        <strain evidence="2">JCM 4654</strain>
    </source>
</reference>
<organism evidence="2 3">
    <name type="scientific">Streptomyces naganishii JCM 4654</name>
    <dbReference type="NCBI Taxonomy" id="1306179"/>
    <lineage>
        <taxon>Bacteria</taxon>
        <taxon>Bacillati</taxon>
        <taxon>Actinomycetota</taxon>
        <taxon>Actinomycetes</taxon>
        <taxon>Kitasatosporales</taxon>
        <taxon>Streptomycetaceae</taxon>
        <taxon>Streptomyces</taxon>
    </lineage>
</organism>
<dbReference type="AlphaFoldDB" id="A0A918Y522"/>
<proteinExistence type="predicted"/>
<sequence>MAPGPRKQRSPDPVRPPSVEAMRRSGPPGPAGDRHWRGSARLAVSCALIFCALSLLVDWDAGSLTPLRALLWATLSAAVCAVLLPQRVSAGPGWLAVCTSWRRHIVRTDALTAVRQYDGISSHLVLRDVYGHHLELDPRVLTVNPLIWHELDTGARRSLERGTLRQGAEVLHQLGDRIDEETVQAVLRASGLS</sequence>
<reference evidence="2" key="2">
    <citation type="submission" date="2020-09" db="EMBL/GenBank/DDBJ databases">
        <authorList>
            <person name="Sun Q."/>
            <person name="Ohkuma M."/>
        </authorList>
    </citation>
    <scope>NUCLEOTIDE SEQUENCE</scope>
    <source>
        <strain evidence="2">JCM 4654</strain>
    </source>
</reference>
<protein>
    <submittedName>
        <fullName evidence="2">Uncharacterized protein</fullName>
    </submittedName>
</protein>
<feature type="region of interest" description="Disordered" evidence="1">
    <location>
        <begin position="1"/>
        <end position="34"/>
    </location>
</feature>
<name>A0A918Y522_9ACTN</name>
<keyword evidence="3" id="KW-1185">Reference proteome</keyword>
<dbReference type="Proteomes" id="UP000608955">
    <property type="component" value="Unassembled WGS sequence"/>
</dbReference>
<dbReference type="EMBL" id="BMVF01000009">
    <property type="protein sequence ID" value="GHD91073.1"/>
    <property type="molecule type" value="Genomic_DNA"/>
</dbReference>
<comment type="caution">
    <text evidence="2">The sequence shown here is derived from an EMBL/GenBank/DDBJ whole genome shotgun (WGS) entry which is preliminary data.</text>
</comment>
<gene>
    <name evidence="2" type="ORF">GCM10010508_38320</name>
</gene>